<gene>
    <name evidence="11" type="primary">LOC106180671</name>
</gene>
<keyword evidence="5 8" id="KW-1133">Transmembrane helix</keyword>
<evidence type="ECO:0000259" key="9">
    <source>
        <dbReference type="Pfam" id="PF01694"/>
    </source>
</evidence>
<accession>A0A1S3KCF1</accession>
<reference evidence="11" key="1">
    <citation type="submission" date="2025-08" db="UniProtKB">
        <authorList>
            <consortium name="RefSeq"/>
        </authorList>
    </citation>
    <scope>IDENTIFICATION</scope>
    <source>
        <tissue evidence="11">Gonads</tissue>
    </source>
</reference>
<evidence type="ECO:0000256" key="4">
    <source>
        <dbReference type="ARBA" id="ARBA00022824"/>
    </source>
</evidence>
<evidence type="ECO:0000256" key="1">
    <source>
        <dbReference type="ARBA" id="ARBA00004477"/>
    </source>
</evidence>
<dbReference type="Proteomes" id="UP000085678">
    <property type="component" value="Unplaced"/>
</dbReference>
<keyword evidence="3 8" id="KW-0812">Transmembrane</keyword>
<dbReference type="STRING" id="7574.A0A1S3KCF1"/>
<evidence type="ECO:0000313" key="10">
    <source>
        <dbReference type="Proteomes" id="UP000085678"/>
    </source>
</evidence>
<dbReference type="SUPFAM" id="SSF144091">
    <property type="entry name" value="Rhomboid-like"/>
    <property type="match status" value="1"/>
</dbReference>
<feature type="transmembrane region" description="Helical" evidence="8">
    <location>
        <begin position="337"/>
        <end position="360"/>
    </location>
</feature>
<feature type="region of interest" description="Disordered" evidence="7">
    <location>
        <begin position="234"/>
        <end position="267"/>
    </location>
</feature>
<feature type="transmembrane region" description="Helical" evidence="8">
    <location>
        <begin position="630"/>
        <end position="649"/>
    </location>
</feature>
<comment type="subcellular location">
    <subcellularLocation>
        <location evidence="1">Endoplasmic reticulum membrane</location>
        <topology evidence="1">Multi-pass membrane protein</topology>
    </subcellularLocation>
</comment>
<evidence type="ECO:0000313" key="11">
    <source>
        <dbReference type="RefSeq" id="XP_013420172.1"/>
    </source>
</evidence>
<dbReference type="GO" id="GO:0042058">
    <property type="term" value="P:regulation of epidermal growth factor receptor signaling pathway"/>
    <property type="evidence" value="ECO:0007669"/>
    <property type="project" value="TreeGrafter"/>
</dbReference>
<dbReference type="OrthoDB" id="2146116at2759"/>
<keyword evidence="10" id="KW-1185">Reference proteome</keyword>
<dbReference type="GO" id="GO:0005789">
    <property type="term" value="C:endoplasmic reticulum membrane"/>
    <property type="evidence" value="ECO:0007669"/>
    <property type="project" value="UniProtKB-SubCell"/>
</dbReference>
<evidence type="ECO:0000256" key="2">
    <source>
        <dbReference type="ARBA" id="ARBA00009045"/>
    </source>
</evidence>
<feature type="transmembrane region" description="Helical" evidence="8">
    <location>
        <begin position="655"/>
        <end position="673"/>
    </location>
</feature>
<feature type="transmembrane region" description="Helical" evidence="8">
    <location>
        <begin position="711"/>
        <end position="730"/>
    </location>
</feature>
<dbReference type="InParanoid" id="A0A1S3KCF1"/>
<dbReference type="OMA" id="APFEWDK"/>
<evidence type="ECO:0000256" key="3">
    <source>
        <dbReference type="ARBA" id="ARBA00022692"/>
    </source>
</evidence>
<dbReference type="Gene3D" id="1.20.1540.10">
    <property type="entry name" value="Rhomboid-like"/>
    <property type="match status" value="1"/>
</dbReference>
<evidence type="ECO:0000256" key="8">
    <source>
        <dbReference type="SAM" id="Phobius"/>
    </source>
</evidence>
<name>A0A1S3KCF1_LINAN</name>
<dbReference type="GO" id="GO:0004252">
    <property type="term" value="F:serine-type endopeptidase activity"/>
    <property type="evidence" value="ECO:0007669"/>
    <property type="project" value="InterPro"/>
</dbReference>
<comment type="similarity">
    <text evidence="2">Belongs to the peptidase S54 family.</text>
</comment>
<keyword evidence="4" id="KW-0256">Endoplasmic reticulum</keyword>
<dbReference type="GeneID" id="106180671"/>
<evidence type="ECO:0000256" key="7">
    <source>
        <dbReference type="SAM" id="MobiDB-lite"/>
    </source>
</evidence>
<dbReference type="Pfam" id="PF01694">
    <property type="entry name" value="Rhomboid"/>
    <property type="match status" value="1"/>
</dbReference>
<dbReference type="RefSeq" id="XP_013420172.1">
    <property type="nucleotide sequence ID" value="XM_013564718.1"/>
</dbReference>
<organism evidence="10 11">
    <name type="scientific">Lingula anatina</name>
    <name type="common">Brachiopod</name>
    <name type="synonym">Lingula unguis</name>
    <dbReference type="NCBI Taxonomy" id="7574"/>
    <lineage>
        <taxon>Eukaryota</taxon>
        <taxon>Metazoa</taxon>
        <taxon>Spiralia</taxon>
        <taxon>Lophotrochozoa</taxon>
        <taxon>Brachiopoda</taxon>
        <taxon>Linguliformea</taxon>
        <taxon>Lingulata</taxon>
        <taxon>Lingulida</taxon>
        <taxon>Linguloidea</taxon>
        <taxon>Lingulidae</taxon>
        <taxon>Lingula</taxon>
    </lineage>
</organism>
<protein>
    <submittedName>
        <fullName evidence="11">Inactive rhomboid protein 1</fullName>
    </submittedName>
</protein>
<proteinExistence type="inferred from homology"/>
<dbReference type="InterPro" id="IPR035952">
    <property type="entry name" value="Rhomboid-like_sf"/>
</dbReference>
<feature type="transmembrane region" description="Helical" evidence="8">
    <location>
        <begin position="742"/>
        <end position="763"/>
    </location>
</feature>
<feature type="region of interest" description="Disordered" evidence="7">
    <location>
        <begin position="1"/>
        <end position="31"/>
    </location>
</feature>
<feature type="transmembrane region" description="Helical" evidence="8">
    <location>
        <begin position="685"/>
        <end position="705"/>
    </location>
</feature>
<sequence>MASTQHAFQPQHSVVSAPAATGRPKLNRMQSLQRMRSRLASGTKEFLGLDEQQKPTEQDKWTQRRLRLLSRSLVGNVKKECLQKKYGDETDSVFMPNVVDPLAKRGHFTGFDMTDGGSMRTTPMSSTSTYYRRRMMGPRKRGRKDSVMKMAWDGVNQLVGRKPSRKSRQWSRSFAPASITSDDMDALSFTPQEAVIEEEDMSLVDDVFFDIKSPTFSMSAPDFMKKTELETVPEARDEVDVGRSTPKIVPGQWHAGHHPRQGLPSTPGTAAVAVHPLSGVGMRRIVGGVMERALDNSDRRRVGMGIIGRIFKRSFKRGGVDEDVREQIDKMHDHRPFFTFWVTFVQIAVYIVSVSVYGIAPVGFSDTLISDVVLTSNLALEKVAYYEKDNMWIGPRQADLIHLGAKYSPCMRRDRNVIAALETDKSRERETACCIRNAREDGCVQKPRRTCSPYLSTWWKWGEDGRLGFNNRTNGSVCGQDPEFCLTPASTEPYVWPDDITKWPLCVRTEQNLTHGNESEVSLFHPHMTCEIRGRPCCIGIQGECIITTPEHCKFRKGYYHKEAALCSQVNCMNQICGMIQFLDPQYPDQFYRLWTSLFLHAGLFHLVISIIFQMLIMRDVEKLAGWIRVSIIYIVSGIAGNLASAIFLPYQVEAGPAGSQFGILSCLFVEVLQSWQLIETPWKALLKQGGVILALFILGLLPWIDNYAHLVGFFTGFLLSFALLPYVTFGDWDKKRKIIGIVLSVVTVIAFIVVLFILFYVVPIYECPHCSYFNCIPFTPKFCENMEVKIGRTQS</sequence>
<dbReference type="AlphaFoldDB" id="A0A1S3KCF1"/>
<feature type="transmembrane region" description="Helical" evidence="8">
    <location>
        <begin position="594"/>
        <end position="618"/>
    </location>
</feature>
<feature type="compositionally biased region" description="Polar residues" evidence="7">
    <location>
        <begin position="1"/>
        <end position="14"/>
    </location>
</feature>
<dbReference type="InterPro" id="IPR022764">
    <property type="entry name" value="Peptidase_S54_rhomboid_dom"/>
</dbReference>
<feature type="domain" description="Peptidase S54 rhomboid" evidence="9">
    <location>
        <begin position="589"/>
        <end position="726"/>
    </location>
</feature>
<evidence type="ECO:0000256" key="6">
    <source>
        <dbReference type="ARBA" id="ARBA00023136"/>
    </source>
</evidence>
<dbReference type="FunCoup" id="A0A1S3KCF1">
    <property type="interactions" value="14"/>
</dbReference>
<dbReference type="InterPro" id="IPR051512">
    <property type="entry name" value="Inactive_Rhomboid"/>
</dbReference>
<dbReference type="PANTHER" id="PTHR45965:SF3">
    <property type="entry name" value="INACTIVE RHOMBOID PROTEIN 1"/>
    <property type="match status" value="1"/>
</dbReference>
<keyword evidence="6 8" id="KW-0472">Membrane</keyword>
<dbReference type="PANTHER" id="PTHR45965">
    <property type="entry name" value="INACTIVE RHOMBOID PROTEIN"/>
    <property type="match status" value="1"/>
</dbReference>
<dbReference type="KEGG" id="lak:106180671"/>
<dbReference type="GO" id="GO:0050708">
    <property type="term" value="P:regulation of protein secretion"/>
    <property type="evidence" value="ECO:0007669"/>
    <property type="project" value="TreeGrafter"/>
</dbReference>
<dbReference type="FunFam" id="1.20.1540.10:FF:000025">
    <property type="entry name" value="Putative rhomboid family"/>
    <property type="match status" value="1"/>
</dbReference>
<evidence type="ECO:0000256" key="5">
    <source>
        <dbReference type="ARBA" id="ARBA00022989"/>
    </source>
</evidence>